<protein>
    <recommendedName>
        <fullName evidence="4">Secreted protein</fullName>
    </recommendedName>
</protein>
<organism evidence="2 3">
    <name type="scientific">Streptomyces phaeoluteigriseus</name>
    <dbReference type="NCBI Taxonomy" id="114686"/>
    <lineage>
        <taxon>Bacteria</taxon>
        <taxon>Bacillati</taxon>
        <taxon>Actinomycetota</taxon>
        <taxon>Actinomycetes</taxon>
        <taxon>Kitasatosporales</taxon>
        <taxon>Streptomycetaceae</taxon>
        <taxon>Streptomyces</taxon>
        <taxon>Streptomyces aurantiacus group</taxon>
    </lineage>
</organism>
<keyword evidence="3" id="KW-1185">Reference proteome</keyword>
<proteinExistence type="predicted"/>
<evidence type="ECO:0000313" key="3">
    <source>
        <dbReference type="Proteomes" id="UP001056374"/>
    </source>
</evidence>
<dbReference type="Proteomes" id="UP001056374">
    <property type="component" value="Chromosome"/>
</dbReference>
<sequence>MSIRMRTVGLLTAGAAGLAATLGAAPSASAAPPVAEASAATASMWRNIALTGTFTIRDDEGIFSAGTYCNGSVASEGWVNEVRSPSLWWETTCGGEIRLEKHVSAQTDTSGGVMIYVTLRLYEGTNDTNTDLDAELDFNRYVPAGQISTLSEITLRSGENGGKDWAKLNITLHNNR</sequence>
<keyword evidence="1" id="KW-0732">Signal</keyword>
<feature type="chain" id="PRO_5045386012" description="Secreted protein" evidence="1">
    <location>
        <begin position="31"/>
        <end position="176"/>
    </location>
</feature>
<feature type="signal peptide" evidence="1">
    <location>
        <begin position="1"/>
        <end position="30"/>
    </location>
</feature>
<name>A0ABY4Z9N9_9ACTN</name>
<accession>A0ABY4Z9N9</accession>
<evidence type="ECO:0000313" key="2">
    <source>
        <dbReference type="EMBL" id="USQ85681.1"/>
    </source>
</evidence>
<reference evidence="2" key="1">
    <citation type="submission" date="2022-06" db="EMBL/GenBank/DDBJ databases">
        <title>Complete genome sequence of soil microorganisms Streptomyces sp. Qhu-M197 isolated from Alpine meadows habitats on the Tibetan Plateau.</title>
        <authorList>
            <person name="Zhang B."/>
            <person name="Xiang X."/>
            <person name="Fan J."/>
        </authorList>
    </citation>
    <scope>NUCLEOTIDE SEQUENCE</scope>
    <source>
        <strain evidence="2">Qhu-M197</strain>
    </source>
</reference>
<evidence type="ECO:0000256" key="1">
    <source>
        <dbReference type="SAM" id="SignalP"/>
    </source>
</evidence>
<gene>
    <name evidence="2" type="ORF">NFX46_19105</name>
</gene>
<dbReference type="EMBL" id="CP099468">
    <property type="protein sequence ID" value="USQ85681.1"/>
    <property type="molecule type" value="Genomic_DNA"/>
</dbReference>
<evidence type="ECO:0008006" key="4">
    <source>
        <dbReference type="Google" id="ProtNLM"/>
    </source>
</evidence>
<dbReference type="RefSeq" id="WP_252550873.1">
    <property type="nucleotide sequence ID" value="NZ_CP099468.1"/>
</dbReference>